<evidence type="ECO:0000313" key="1">
    <source>
        <dbReference type="EMBL" id="AXK35747.1"/>
    </source>
</evidence>
<proteinExistence type="predicted"/>
<reference evidence="1 2" key="1">
    <citation type="submission" date="2018-07" db="EMBL/GenBank/DDBJ databases">
        <title>Draft genome of the type strain Streptomyces armeniacus ATCC 15676.</title>
        <authorList>
            <person name="Labana P."/>
            <person name="Gosse J.T."/>
            <person name="Boddy C.N."/>
        </authorList>
    </citation>
    <scope>NUCLEOTIDE SEQUENCE [LARGE SCALE GENOMIC DNA]</scope>
    <source>
        <strain evidence="1 2">ATCC 15676</strain>
    </source>
</reference>
<gene>
    <name evidence="1" type="ORF">DVA86_27055</name>
</gene>
<accession>A0A345XVT1</accession>
<organism evidence="1 2">
    <name type="scientific">Streptomyces armeniacus</name>
    <dbReference type="NCBI Taxonomy" id="83291"/>
    <lineage>
        <taxon>Bacteria</taxon>
        <taxon>Bacillati</taxon>
        <taxon>Actinomycetota</taxon>
        <taxon>Actinomycetes</taxon>
        <taxon>Kitasatosporales</taxon>
        <taxon>Streptomycetaceae</taxon>
        <taxon>Streptomyces</taxon>
    </lineage>
</organism>
<dbReference type="AlphaFoldDB" id="A0A345XVT1"/>
<protein>
    <submittedName>
        <fullName evidence="1">Uncharacterized protein</fullName>
    </submittedName>
</protein>
<dbReference type="KEGG" id="sarm:DVA86_27055"/>
<sequence length="259" mass="28768">MEVLMRSCLTPAYSSQARSPLGEFEEAFHVLAQGERPLTLPAHLVCEQPEEDQWPVSRVRAHLAHPATSPALRTETWREVVRRAHRLGEPWNLVAVAMTVPVLIRMLKRQALPGHLERAEVEQGALAAVATALAELEPGHGEPHRALFNAADREVHRIIDGARRRARREVVDETATLPPVASDASGFEECDEFAVLGAAMAAGVLRVEEARLIARTRLGGESVKDLAAARGISWRTLYRHRRAAEEHLAAWVRPRMRTV</sequence>
<dbReference type="Proteomes" id="UP000254425">
    <property type="component" value="Chromosome"/>
</dbReference>
<dbReference type="EMBL" id="CP031320">
    <property type="protein sequence ID" value="AXK35747.1"/>
    <property type="molecule type" value="Genomic_DNA"/>
</dbReference>
<dbReference type="InterPro" id="IPR009057">
    <property type="entry name" value="Homeodomain-like_sf"/>
</dbReference>
<name>A0A345XVT1_9ACTN</name>
<dbReference type="SUPFAM" id="SSF46689">
    <property type="entry name" value="Homeodomain-like"/>
    <property type="match status" value="1"/>
</dbReference>
<evidence type="ECO:0000313" key="2">
    <source>
        <dbReference type="Proteomes" id="UP000254425"/>
    </source>
</evidence>
<keyword evidence="2" id="KW-1185">Reference proteome</keyword>